<gene>
    <name evidence="1" type="ORF">HYY65_14855</name>
</gene>
<dbReference type="EMBL" id="JACPSX010000287">
    <property type="protein sequence ID" value="MBI3016304.1"/>
    <property type="molecule type" value="Genomic_DNA"/>
</dbReference>
<accession>A0A932GSI0</accession>
<organism evidence="1 2">
    <name type="scientific">Tectimicrobiota bacterium</name>
    <dbReference type="NCBI Taxonomy" id="2528274"/>
    <lineage>
        <taxon>Bacteria</taxon>
        <taxon>Pseudomonadati</taxon>
        <taxon>Nitrospinota/Tectimicrobiota group</taxon>
        <taxon>Candidatus Tectimicrobiota</taxon>
    </lineage>
</organism>
<sequence>MEPVLLKKFFNVGFEEIQVLERKPFGLAELACYPLFATEFLDFLREVVPPHRHAELVYSIIVTARKPGEHAAAQPRGDSA</sequence>
<protein>
    <submittedName>
        <fullName evidence="1">Uncharacterized protein</fullName>
    </submittedName>
</protein>
<evidence type="ECO:0000313" key="1">
    <source>
        <dbReference type="EMBL" id="MBI3016304.1"/>
    </source>
</evidence>
<evidence type="ECO:0000313" key="2">
    <source>
        <dbReference type="Proteomes" id="UP000741360"/>
    </source>
</evidence>
<name>A0A932GSI0_UNCTE</name>
<comment type="caution">
    <text evidence="1">The sequence shown here is derived from an EMBL/GenBank/DDBJ whole genome shotgun (WGS) entry which is preliminary data.</text>
</comment>
<reference evidence="1" key="1">
    <citation type="submission" date="2020-07" db="EMBL/GenBank/DDBJ databases">
        <title>Huge and variable diversity of episymbiotic CPR bacteria and DPANN archaea in groundwater ecosystems.</title>
        <authorList>
            <person name="He C.Y."/>
            <person name="Keren R."/>
            <person name="Whittaker M."/>
            <person name="Farag I.F."/>
            <person name="Doudna J."/>
            <person name="Cate J.H.D."/>
            <person name="Banfield J.F."/>
        </authorList>
    </citation>
    <scope>NUCLEOTIDE SEQUENCE</scope>
    <source>
        <strain evidence="1">NC_groundwater_717_Ag_S-0.2um_59_8</strain>
    </source>
</reference>
<dbReference type="AlphaFoldDB" id="A0A932GSI0"/>
<dbReference type="Proteomes" id="UP000741360">
    <property type="component" value="Unassembled WGS sequence"/>
</dbReference>
<proteinExistence type="predicted"/>